<proteinExistence type="inferred from homology"/>
<evidence type="ECO:0000313" key="4">
    <source>
        <dbReference type="EMBL" id="MFD1020635.1"/>
    </source>
</evidence>
<feature type="domain" description="Ketoreductase" evidence="3">
    <location>
        <begin position="12"/>
        <end position="181"/>
    </location>
</feature>
<evidence type="ECO:0000313" key="5">
    <source>
        <dbReference type="Proteomes" id="UP001596990"/>
    </source>
</evidence>
<dbReference type="EC" id="1.1.1.-" evidence="4"/>
<evidence type="ECO:0000256" key="1">
    <source>
        <dbReference type="ARBA" id="ARBA00006484"/>
    </source>
</evidence>
<dbReference type="SUPFAM" id="SSF51735">
    <property type="entry name" value="NAD(P)-binding Rossmann-fold domains"/>
    <property type="match status" value="1"/>
</dbReference>
<gene>
    <name evidence="4" type="ORF">ACFQ2J_15715</name>
</gene>
<dbReference type="PRINTS" id="PR00081">
    <property type="entry name" value="GDHRDH"/>
</dbReference>
<comment type="similarity">
    <text evidence="1 2">Belongs to the short-chain dehydrogenases/reductases (SDR) family.</text>
</comment>
<dbReference type="SMART" id="SM00822">
    <property type="entry name" value="PKS_KR"/>
    <property type="match status" value="1"/>
</dbReference>
<dbReference type="CDD" id="cd05233">
    <property type="entry name" value="SDR_c"/>
    <property type="match status" value="1"/>
</dbReference>
<evidence type="ECO:0000256" key="2">
    <source>
        <dbReference type="RuleBase" id="RU000363"/>
    </source>
</evidence>
<dbReference type="Pfam" id="PF00106">
    <property type="entry name" value="adh_short"/>
    <property type="match status" value="1"/>
</dbReference>
<name>A0ABW3L619_9BACI</name>
<dbReference type="PANTHER" id="PTHR42879:SF2">
    <property type="entry name" value="3-OXOACYL-[ACYL-CARRIER-PROTEIN] REDUCTASE FABG"/>
    <property type="match status" value="1"/>
</dbReference>
<dbReference type="PRINTS" id="PR00080">
    <property type="entry name" value="SDRFAMILY"/>
</dbReference>
<dbReference type="PANTHER" id="PTHR42879">
    <property type="entry name" value="3-OXOACYL-(ACYL-CARRIER-PROTEIN) REDUCTASE"/>
    <property type="match status" value="1"/>
</dbReference>
<dbReference type="InterPro" id="IPR020904">
    <property type="entry name" value="Sc_DH/Rdtase_CS"/>
</dbReference>
<keyword evidence="5" id="KW-1185">Reference proteome</keyword>
<dbReference type="InterPro" id="IPR002347">
    <property type="entry name" value="SDR_fam"/>
</dbReference>
<keyword evidence="4" id="KW-0560">Oxidoreductase</keyword>
<dbReference type="EMBL" id="JBHTKL010000006">
    <property type="protein sequence ID" value="MFD1020635.1"/>
    <property type="molecule type" value="Genomic_DNA"/>
</dbReference>
<comment type="caution">
    <text evidence="4">The sequence shown here is derived from an EMBL/GenBank/DDBJ whole genome shotgun (WGS) entry which is preliminary data.</text>
</comment>
<evidence type="ECO:0000259" key="3">
    <source>
        <dbReference type="SMART" id="SM00822"/>
    </source>
</evidence>
<dbReference type="InterPro" id="IPR036291">
    <property type="entry name" value="NAD(P)-bd_dom_sf"/>
</dbReference>
<dbReference type="GO" id="GO:0016491">
    <property type="term" value="F:oxidoreductase activity"/>
    <property type="evidence" value="ECO:0007669"/>
    <property type="project" value="UniProtKB-KW"/>
</dbReference>
<dbReference type="Proteomes" id="UP001596990">
    <property type="component" value="Unassembled WGS sequence"/>
</dbReference>
<organism evidence="4 5">
    <name type="scientific">Thalassobacillus hwangdonensis</name>
    <dbReference type="NCBI Taxonomy" id="546108"/>
    <lineage>
        <taxon>Bacteria</taxon>
        <taxon>Bacillati</taxon>
        <taxon>Bacillota</taxon>
        <taxon>Bacilli</taxon>
        <taxon>Bacillales</taxon>
        <taxon>Bacillaceae</taxon>
        <taxon>Thalassobacillus</taxon>
    </lineage>
</organism>
<dbReference type="InterPro" id="IPR057326">
    <property type="entry name" value="KR_dom"/>
</dbReference>
<accession>A0ABW3L619</accession>
<reference evidence="5" key="1">
    <citation type="journal article" date="2019" name="Int. J. Syst. Evol. Microbiol.">
        <title>The Global Catalogue of Microorganisms (GCM) 10K type strain sequencing project: providing services to taxonomists for standard genome sequencing and annotation.</title>
        <authorList>
            <consortium name="The Broad Institute Genomics Platform"/>
            <consortium name="The Broad Institute Genome Sequencing Center for Infectious Disease"/>
            <person name="Wu L."/>
            <person name="Ma J."/>
        </authorList>
    </citation>
    <scope>NUCLEOTIDE SEQUENCE [LARGE SCALE GENOMIC DNA]</scope>
    <source>
        <strain evidence="5">CCUG 56607</strain>
    </source>
</reference>
<dbReference type="PROSITE" id="PS00061">
    <property type="entry name" value="ADH_SHORT"/>
    <property type="match status" value="1"/>
</dbReference>
<protein>
    <submittedName>
        <fullName evidence="4">SDR family NAD(P)-dependent oxidoreductase</fullName>
        <ecNumber evidence="4">1.1.1.-</ecNumber>
    </submittedName>
</protein>
<dbReference type="RefSeq" id="WP_386062688.1">
    <property type="nucleotide sequence ID" value="NZ_JBHTKL010000006.1"/>
</dbReference>
<sequence length="263" mass="28516">MPLFHDRALEEHHILITGASGGIGAETAKVAIQTGSKVTITGRNEEKLQELTDSLKGKGSINYVAGDLIDQEDRERIVEKASELHGPITGLVNSAGIAFGATLEELQEDDIRKVMELNYTATVLFTQLVYRQMLQQEKGAIVNVSSLSGLRGTHGNIAYSASKFAVIGFTQSLAIEAIEHNIRVNAVCPGFVDTEMAQNILKKKAEKQGRSFEEQMEWAKGTIPSGRLTSPEEVANSIIYLLTDAAENIVGESMKISGGNVMR</sequence>
<dbReference type="InterPro" id="IPR050259">
    <property type="entry name" value="SDR"/>
</dbReference>
<dbReference type="Gene3D" id="3.40.50.720">
    <property type="entry name" value="NAD(P)-binding Rossmann-like Domain"/>
    <property type="match status" value="1"/>
</dbReference>